<dbReference type="PRINTS" id="PR00342">
    <property type="entry name" value="RHESUSRHD"/>
</dbReference>
<keyword evidence="5 10" id="KW-0812">Transmembrane</keyword>
<feature type="transmembrane region" description="Helical" evidence="10">
    <location>
        <begin position="304"/>
        <end position="324"/>
    </location>
</feature>
<evidence type="ECO:0000256" key="7">
    <source>
        <dbReference type="ARBA" id="ARBA00023136"/>
    </source>
</evidence>
<evidence type="ECO:0000259" key="13">
    <source>
        <dbReference type="Pfam" id="PF00909"/>
    </source>
</evidence>
<dbReference type="AlphaFoldDB" id="I3CIQ2"/>
<feature type="compositionally biased region" description="Low complexity" evidence="11">
    <location>
        <begin position="25"/>
        <end position="72"/>
    </location>
</feature>
<feature type="signal peptide" evidence="12">
    <location>
        <begin position="1"/>
        <end position="22"/>
    </location>
</feature>
<dbReference type="HOGENOM" id="CLU_000445_33_0_6"/>
<comment type="similarity">
    <text evidence="2 10">Belongs to the ammonia transporter channel (TC 1.A.11.2) family.</text>
</comment>
<dbReference type="SUPFAM" id="SSF111352">
    <property type="entry name" value="Ammonium transporter"/>
    <property type="match status" value="1"/>
</dbReference>
<evidence type="ECO:0000256" key="6">
    <source>
        <dbReference type="ARBA" id="ARBA00022989"/>
    </source>
</evidence>
<name>I3CIQ2_9GAMM</name>
<evidence type="ECO:0000256" key="4">
    <source>
        <dbReference type="ARBA" id="ARBA00022475"/>
    </source>
</evidence>
<dbReference type="PANTHER" id="PTHR43029">
    <property type="entry name" value="AMMONIUM TRANSPORTER MEP2"/>
    <property type="match status" value="1"/>
</dbReference>
<dbReference type="Pfam" id="PF00909">
    <property type="entry name" value="Ammonium_transp"/>
    <property type="match status" value="1"/>
</dbReference>
<dbReference type="GO" id="GO:0005886">
    <property type="term" value="C:plasma membrane"/>
    <property type="evidence" value="ECO:0007669"/>
    <property type="project" value="UniProtKB-SubCell"/>
</dbReference>
<dbReference type="InterPro" id="IPR001905">
    <property type="entry name" value="Ammonium_transpt"/>
</dbReference>
<feature type="transmembrane region" description="Helical" evidence="10">
    <location>
        <begin position="272"/>
        <end position="292"/>
    </location>
</feature>
<dbReference type="FunFam" id="1.10.3430.10:FF:000007">
    <property type="entry name" value="Ammonium transporter"/>
    <property type="match status" value="1"/>
</dbReference>
<keyword evidence="7 10" id="KW-0472">Membrane</keyword>
<dbReference type="InterPro" id="IPR018047">
    <property type="entry name" value="Ammonium_transpt_CS"/>
</dbReference>
<dbReference type="eggNOG" id="COG0004">
    <property type="taxonomic scope" value="Bacteria"/>
</dbReference>
<dbReference type="InterPro" id="IPR002229">
    <property type="entry name" value="RhesusRHD"/>
</dbReference>
<reference evidence="14 15" key="1">
    <citation type="submission" date="2011-11" db="EMBL/GenBank/DDBJ databases">
        <title>Improved High-Quality Draft sequence of Beggiatoa alba B18lD.</title>
        <authorList>
            <consortium name="US DOE Joint Genome Institute"/>
            <person name="Lucas S."/>
            <person name="Han J."/>
            <person name="Lapidus A."/>
            <person name="Cheng J.-F."/>
            <person name="Goodwin L."/>
            <person name="Pitluck S."/>
            <person name="Peters L."/>
            <person name="Mikhailova N."/>
            <person name="Held B."/>
            <person name="Detter J.C."/>
            <person name="Han C."/>
            <person name="Tapia R."/>
            <person name="Land M."/>
            <person name="Hauser L."/>
            <person name="Kyrpides N."/>
            <person name="Ivanova N."/>
            <person name="Pagani I."/>
            <person name="Samuel K."/>
            <person name="Teske A."/>
            <person name="Mueller J."/>
            <person name="Woyke T."/>
        </authorList>
    </citation>
    <scope>NUCLEOTIDE SEQUENCE [LARGE SCALE GENOMIC DNA]</scope>
    <source>
        <strain evidence="14 15">B18LD</strain>
    </source>
</reference>
<evidence type="ECO:0000256" key="9">
    <source>
        <dbReference type="ARBA" id="ARBA00050025"/>
    </source>
</evidence>
<feature type="region of interest" description="Disordered" evidence="11">
    <location>
        <begin position="25"/>
        <end position="74"/>
    </location>
</feature>
<accession>I3CIQ2</accession>
<dbReference type="GO" id="GO:0008519">
    <property type="term" value="F:ammonium channel activity"/>
    <property type="evidence" value="ECO:0007669"/>
    <property type="project" value="InterPro"/>
</dbReference>
<gene>
    <name evidence="14" type="ORF">BegalDRAFT_2654</name>
</gene>
<feature type="transmembrane region" description="Helical" evidence="10">
    <location>
        <begin position="336"/>
        <end position="355"/>
    </location>
</feature>
<dbReference type="PROSITE" id="PS01219">
    <property type="entry name" value="AMMONIUM_TRANSP"/>
    <property type="match status" value="1"/>
</dbReference>
<dbReference type="InterPro" id="IPR029020">
    <property type="entry name" value="Ammonium/urea_transptr"/>
</dbReference>
<dbReference type="OrthoDB" id="9814202at2"/>
<evidence type="ECO:0000256" key="3">
    <source>
        <dbReference type="ARBA" id="ARBA00022448"/>
    </source>
</evidence>
<feature type="transmembrane region" description="Helical" evidence="10">
    <location>
        <begin position="117"/>
        <end position="140"/>
    </location>
</feature>
<evidence type="ECO:0000256" key="8">
    <source>
        <dbReference type="ARBA" id="ARBA00023177"/>
    </source>
</evidence>
<keyword evidence="4" id="KW-1003">Cell membrane</keyword>
<dbReference type="RefSeq" id="WP_002690721.1">
    <property type="nucleotide sequence ID" value="NZ_JH600070.1"/>
</dbReference>
<dbReference type="NCBIfam" id="TIGR00836">
    <property type="entry name" value="amt"/>
    <property type="match status" value="1"/>
</dbReference>
<feature type="transmembrane region" description="Helical" evidence="10">
    <location>
        <begin position="433"/>
        <end position="454"/>
    </location>
</feature>
<dbReference type="PANTHER" id="PTHR43029:SF10">
    <property type="entry name" value="AMMONIUM TRANSPORTER MEP2"/>
    <property type="match status" value="1"/>
</dbReference>
<evidence type="ECO:0000256" key="2">
    <source>
        <dbReference type="ARBA" id="ARBA00005887"/>
    </source>
</evidence>
<organism evidence="14 15">
    <name type="scientific">Beggiatoa alba B18LD</name>
    <dbReference type="NCBI Taxonomy" id="395493"/>
    <lineage>
        <taxon>Bacteria</taxon>
        <taxon>Pseudomonadati</taxon>
        <taxon>Pseudomonadota</taxon>
        <taxon>Gammaproteobacteria</taxon>
        <taxon>Thiotrichales</taxon>
        <taxon>Thiotrichaceae</taxon>
        <taxon>Beggiatoa</taxon>
    </lineage>
</organism>
<feature type="transmembrane region" description="Helical" evidence="10">
    <location>
        <begin position="239"/>
        <end position="260"/>
    </location>
</feature>
<keyword evidence="6 10" id="KW-1133">Transmembrane helix</keyword>
<keyword evidence="15" id="KW-1185">Reference proteome</keyword>
<evidence type="ECO:0000256" key="10">
    <source>
        <dbReference type="RuleBase" id="RU362002"/>
    </source>
</evidence>
<feature type="transmembrane region" description="Helical" evidence="10">
    <location>
        <begin position="84"/>
        <end position="105"/>
    </location>
</feature>
<keyword evidence="3 10" id="KW-0813">Transport</keyword>
<evidence type="ECO:0000313" key="15">
    <source>
        <dbReference type="Proteomes" id="UP000005744"/>
    </source>
</evidence>
<keyword evidence="12" id="KW-0732">Signal</keyword>
<protein>
    <recommendedName>
        <fullName evidence="9 10">Ammonium transporter</fullName>
    </recommendedName>
</protein>
<sequence>MKKALLHFSSILLLVLSQVALADEPPAAPAPATTPSTEATAPATATDTTNAANPAPVSAPAETTAAAPVAAEEAPKPTVDKSDIAWIMISTALVLLMTPGLALFYGGLVRAKNALNMFMKVFVSMGLISVLWVVIGYSIAFQPNNPYFGGIDWLLLNGVGLTPHDFYATTLPHQLFMVFQMMFAIITVALIAGAVAERMKFVSFVIFMGIWSLVVYAPLAHMVWGKGGYLFDMGALDFAGGAVVHISSGFSGLMLAILLGKRKIGSHEDVRPHNLPFTLVGAGLLWFGWFGFNAGSAVASNELAVSAFVVTQIACGTAALTWLVLESLFYGKPTALGFASGAVAGLVAITPAAGFVNVTGALILGATVPLVCLIAIRLKHKLGYDDTLDAFGIHGVGGVWGAILTGVLADPAINSLGKGLMYGGEMSVLTTQFISVGIAIGMALVGTFLIAFILKLTIGLRVDDESEQSGLDVKLHGEMAYSNGAN</sequence>
<feature type="transmembrane region" description="Helical" evidence="10">
    <location>
        <begin position="361"/>
        <end position="378"/>
    </location>
</feature>
<evidence type="ECO:0000256" key="11">
    <source>
        <dbReference type="SAM" id="MobiDB-lite"/>
    </source>
</evidence>
<feature type="transmembrane region" description="Helical" evidence="10">
    <location>
        <begin position="175"/>
        <end position="194"/>
    </location>
</feature>
<feature type="transmembrane region" description="Helical" evidence="10">
    <location>
        <begin position="201"/>
        <end position="219"/>
    </location>
</feature>
<dbReference type="EMBL" id="JH600070">
    <property type="protein sequence ID" value="EIJ43495.1"/>
    <property type="molecule type" value="Genomic_DNA"/>
</dbReference>
<evidence type="ECO:0000313" key="14">
    <source>
        <dbReference type="EMBL" id="EIJ43495.1"/>
    </source>
</evidence>
<dbReference type="STRING" id="395493.BegalDRAFT_2654"/>
<evidence type="ECO:0000256" key="5">
    <source>
        <dbReference type="ARBA" id="ARBA00022692"/>
    </source>
</evidence>
<feature type="transmembrane region" description="Helical" evidence="10">
    <location>
        <begin position="390"/>
        <end position="413"/>
    </location>
</feature>
<feature type="chain" id="PRO_5003668871" description="Ammonium transporter" evidence="12">
    <location>
        <begin position="23"/>
        <end position="486"/>
    </location>
</feature>
<proteinExistence type="inferred from homology"/>
<dbReference type="Proteomes" id="UP000005744">
    <property type="component" value="Unassembled WGS sequence"/>
</dbReference>
<feature type="domain" description="Ammonium transporter AmtB-like" evidence="13">
    <location>
        <begin position="85"/>
        <end position="481"/>
    </location>
</feature>
<evidence type="ECO:0000256" key="1">
    <source>
        <dbReference type="ARBA" id="ARBA00004651"/>
    </source>
</evidence>
<dbReference type="Gene3D" id="1.10.3430.10">
    <property type="entry name" value="Ammonium transporter AmtB like domains"/>
    <property type="match status" value="1"/>
</dbReference>
<keyword evidence="8 10" id="KW-0924">Ammonia transport</keyword>
<dbReference type="InterPro" id="IPR024041">
    <property type="entry name" value="NH4_transpt_AmtB-like_dom"/>
</dbReference>
<comment type="subcellular location">
    <subcellularLocation>
        <location evidence="1 10">Cell membrane</location>
        <topology evidence="1 10">Multi-pass membrane protein</topology>
    </subcellularLocation>
</comment>
<evidence type="ECO:0000256" key="12">
    <source>
        <dbReference type="SAM" id="SignalP"/>
    </source>
</evidence>